<organism evidence="1 2">
    <name type="scientific">Lasiosphaeris hirsuta</name>
    <dbReference type="NCBI Taxonomy" id="260670"/>
    <lineage>
        <taxon>Eukaryota</taxon>
        <taxon>Fungi</taxon>
        <taxon>Dikarya</taxon>
        <taxon>Ascomycota</taxon>
        <taxon>Pezizomycotina</taxon>
        <taxon>Sordariomycetes</taxon>
        <taxon>Sordariomycetidae</taxon>
        <taxon>Sordariales</taxon>
        <taxon>Lasiosphaeriaceae</taxon>
        <taxon>Lasiosphaeris</taxon>
    </lineage>
</organism>
<reference evidence="1" key="1">
    <citation type="submission" date="2023-06" db="EMBL/GenBank/DDBJ databases">
        <title>Genome-scale phylogeny and comparative genomics of the fungal order Sordariales.</title>
        <authorList>
            <consortium name="Lawrence Berkeley National Laboratory"/>
            <person name="Hensen N."/>
            <person name="Bonometti L."/>
            <person name="Westerberg I."/>
            <person name="Brannstrom I.O."/>
            <person name="Guillou S."/>
            <person name="Cros-Aarteil S."/>
            <person name="Calhoun S."/>
            <person name="Haridas S."/>
            <person name="Kuo A."/>
            <person name="Mondo S."/>
            <person name="Pangilinan J."/>
            <person name="Riley R."/>
            <person name="Labutti K."/>
            <person name="Andreopoulos B."/>
            <person name="Lipzen A."/>
            <person name="Chen C."/>
            <person name="Yanf M."/>
            <person name="Daum C."/>
            <person name="Ng V."/>
            <person name="Clum A."/>
            <person name="Steindorff A."/>
            <person name="Ohm R."/>
            <person name="Martin F."/>
            <person name="Silar P."/>
            <person name="Natvig D."/>
            <person name="Lalanne C."/>
            <person name="Gautier V."/>
            <person name="Ament-Velasquez S.L."/>
            <person name="Kruys A."/>
            <person name="Hutchinson M.I."/>
            <person name="Powell A.J."/>
            <person name="Barry K."/>
            <person name="Miller A.N."/>
            <person name="Grigoriev I.V."/>
            <person name="Debuchy R."/>
            <person name="Gladieux P."/>
            <person name="Thoren M.H."/>
            <person name="Johannesson H."/>
        </authorList>
    </citation>
    <scope>NUCLEOTIDE SEQUENCE</scope>
    <source>
        <strain evidence="1">SMH4607-1</strain>
    </source>
</reference>
<evidence type="ECO:0000313" key="1">
    <source>
        <dbReference type="EMBL" id="KAK0726049.1"/>
    </source>
</evidence>
<dbReference type="EMBL" id="JAUKUA010000002">
    <property type="protein sequence ID" value="KAK0726049.1"/>
    <property type="molecule type" value="Genomic_DNA"/>
</dbReference>
<evidence type="ECO:0008006" key="3">
    <source>
        <dbReference type="Google" id="ProtNLM"/>
    </source>
</evidence>
<dbReference type="AlphaFoldDB" id="A0AA40E2X9"/>
<dbReference type="Proteomes" id="UP001172102">
    <property type="component" value="Unassembled WGS sequence"/>
</dbReference>
<keyword evidence="2" id="KW-1185">Reference proteome</keyword>
<evidence type="ECO:0000313" key="2">
    <source>
        <dbReference type="Proteomes" id="UP001172102"/>
    </source>
</evidence>
<gene>
    <name evidence="1" type="ORF">B0H67DRAFT_660136</name>
</gene>
<name>A0AA40E2X9_9PEZI</name>
<comment type="caution">
    <text evidence="1">The sequence shown here is derived from an EMBL/GenBank/DDBJ whole genome shotgun (WGS) entry which is preliminary data.</text>
</comment>
<protein>
    <recommendedName>
        <fullName evidence="3">Fungal N-terminal domain-containing protein</fullName>
    </recommendedName>
</protein>
<proteinExistence type="predicted"/>
<sequence length="124" mass="13722">MDPVSAIGLVANVTQSLSTVVVLVKYVNEVRSGSEDRAWLAREVASMVAIMTELRYDMDEFDLSLPRFSALRSLAAPGGLLGEFELATKQLTRKLKRTGHLSKVFRSLSWPLDRQEVGEIISSP</sequence>
<accession>A0AA40E2X9</accession>